<keyword evidence="4" id="KW-1185">Reference proteome</keyword>
<feature type="chain" id="PRO_5042168933" evidence="2">
    <location>
        <begin position="21"/>
        <end position="166"/>
    </location>
</feature>
<dbReference type="AlphaFoldDB" id="A0AAD3QWG4"/>
<dbReference type="EMBL" id="BRZM01000006">
    <property type="protein sequence ID" value="GLD48719.1"/>
    <property type="molecule type" value="Genomic_DNA"/>
</dbReference>
<sequence>MASIALLSLSAFRLLNYWHAERDTEPDFPVDLVNGVPTVAGAAALTGASSRLAEMRGRPLRSIVSMGSRHPIPHQGVDCCSPLDLIQWVYQMERDRKVRSADITVPARPKMWKIRGNLVLNNKTPNKPLTSSMALRLHGTNVQRSLARPDAVRELHERKTNTEDVN</sequence>
<keyword evidence="2" id="KW-0732">Signal</keyword>
<evidence type="ECO:0000313" key="3">
    <source>
        <dbReference type="EMBL" id="GLD48719.1"/>
    </source>
</evidence>
<evidence type="ECO:0000313" key="4">
    <source>
        <dbReference type="Proteomes" id="UP001279410"/>
    </source>
</evidence>
<proteinExistence type="predicted"/>
<name>A0AAD3QWG4_LATJO</name>
<gene>
    <name evidence="3" type="ORF">AKAME5_000265100</name>
</gene>
<feature type="compositionally biased region" description="Basic and acidic residues" evidence="1">
    <location>
        <begin position="150"/>
        <end position="166"/>
    </location>
</feature>
<accession>A0AAD3QWG4</accession>
<evidence type="ECO:0000256" key="1">
    <source>
        <dbReference type="SAM" id="MobiDB-lite"/>
    </source>
</evidence>
<protein>
    <submittedName>
        <fullName evidence="3">Proprotein convertase subtilisin/kexin type 4-like protein</fullName>
    </submittedName>
</protein>
<comment type="caution">
    <text evidence="3">The sequence shown here is derived from an EMBL/GenBank/DDBJ whole genome shotgun (WGS) entry which is preliminary data.</text>
</comment>
<evidence type="ECO:0000256" key="2">
    <source>
        <dbReference type="SAM" id="SignalP"/>
    </source>
</evidence>
<feature type="signal peptide" evidence="2">
    <location>
        <begin position="1"/>
        <end position="20"/>
    </location>
</feature>
<feature type="region of interest" description="Disordered" evidence="1">
    <location>
        <begin position="147"/>
        <end position="166"/>
    </location>
</feature>
<dbReference type="Proteomes" id="UP001279410">
    <property type="component" value="Unassembled WGS sequence"/>
</dbReference>
<reference evidence="3" key="1">
    <citation type="submission" date="2022-08" db="EMBL/GenBank/DDBJ databases">
        <title>Genome sequencing of akame (Lates japonicus).</title>
        <authorList>
            <person name="Hashiguchi Y."/>
            <person name="Takahashi H."/>
        </authorList>
    </citation>
    <scope>NUCLEOTIDE SEQUENCE</scope>
    <source>
        <strain evidence="3">Kochi</strain>
    </source>
</reference>
<organism evidence="3 4">
    <name type="scientific">Lates japonicus</name>
    <name type="common">Japanese lates</name>
    <dbReference type="NCBI Taxonomy" id="270547"/>
    <lineage>
        <taxon>Eukaryota</taxon>
        <taxon>Metazoa</taxon>
        <taxon>Chordata</taxon>
        <taxon>Craniata</taxon>
        <taxon>Vertebrata</taxon>
        <taxon>Euteleostomi</taxon>
        <taxon>Actinopterygii</taxon>
        <taxon>Neopterygii</taxon>
        <taxon>Teleostei</taxon>
        <taxon>Neoteleostei</taxon>
        <taxon>Acanthomorphata</taxon>
        <taxon>Carangaria</taxon>
        <taxon>Carangaria incertae sedis</taxon>
        <taxon>Centropomidae</taxon>
        <taxon>Lates</taxon>
    </lineage>
</organism>